<dbReference type="GO" id="GO:0006665">
    <property type="term" value="P:sphingolipid metabolic process"/>
    <property type="evidence" value="ECO:0007669"/>
    <property type="project" value="UniProtKB-UniRule"/>
</dbReference>
<evidence type="ECO:0000256" key="8">
    <source>
        <dbReference type="ARBA" id="ARBA00023098"/>
    </source>
</evidence>
<keyword evidence="9 10" id="KW-0472">Membrane</keyword>
<feature type="transmembrane region" description="Helical" evidence="10">
    <location>
        <begin position="200"/>
        <end position="225"/>
    </location>
</feature>
<dbReference type="GO" id="GO:0000139">
    <property type="term" value="C:Golgi membrane"/>
    <property type="evidence" value="ECO:0007669"/>
    <property type="project" value="UniProtKB-SubCell"/>
</dbReference>
<dbReference type="PANTHER" id="PTHR14467">
    <property type="entry name" value="ARV1"/>
    <property type="match status" value="1"/>
</dbReference>
<keyword evidence="3 10" id="KW-0813">Transport</keyword>
<protein>
    <recommendedName>
        <fullName evidence="10">Protein ARV</fullName>
    </recommendedName>
</protein>
<dbReference type="InParanoid" id="G8YLE1"/>
<dbReference type="OrthoDB" id="2192830at2759"/>
<reference evidence="11 12" key="1">
    <citation type="journal article" date="2012" name="G3 (Bethesda)">
        <title>Pichia sorbitophila, an interspecies yeast hybrid reveals early steps of genome resolution following polyploidization.</title>
        <authorList>
            <person name="Leh Louis V."/>
            <person name="Despons L."/>
            <person name="Friedrich A."/>
            <person name="Martin T."/>
            <person name="Durrens P."/>
            <person name="Casaregola S."/>
            <person name="Neuveglise C."/>
            <person name="Fairhead C."/>
            <person name="Marck C."/>
            <person name="Cruz J.A."/>
            <person name="Straub M.L."/>
            <person name="Kugler V."/>
            <person name="Sacerdot C."/>
            <person name="Uzunov Z."/>
            <person name="Thierry A."/>
            <person name="Weiss S."/>
            <person name="Bleykasten C."/>
            <person name="De Montigny J."/>
            <person name="Jacques N."/>
            <person name="Jung P."/>
            <person name="Lemaire M."/>
            <person name="Mallet S."/>
            <person name="Morel G."/>
            <person name="Richard G.F."/>
            <person name="Sarkar A."/>
            <person name="Savel G."/>
            <person name="Schacherer J."/>
            <person name="Seret M.L."/>
            <person name="Talla E."/>
            <person name="Samson G."/>
            <person name="Jubin C."/>
            <person name="Poulain J."/>
            <person name="Vacherie B."/>
            <person name="Barbe V."/>
            <person name="Pelletier E."/>
            <person name="Sherman D.J."/>
            <person name="Westhof E."/>
            <person name="Weissenbach J."/>
            <person name="Baret P.V."/>
            <person name="Wincker P."/>
            <person name="Gaillardin C."/>
            <person name="Dujon B."/>
            <person name="Souciet J.L."/>
        </authorList>
    </citation>
    <scope>NUCLEOTIDE SEQUENCE [LARGE SCALE GENOMIC DNA]</scope>
    <source>
        <strain evidence="12">ATCC MYA-4447 / BCRC 22081 / CBS 7064 / NBRC 10061 / NRRL Y-12695</strain>
    </source>
</reference>
<keyword evidence="5 10" id="KW-0256">Endoplasmic reticulum</keyword>
<name>G8YLE1_PICSO</name>
<keyword evidence="12" id="KW-1185">Reference proteome</keyword>
<dbReference type="PANTHER" id="PTHR14467:SF0">
    <property type="entry name" value="PROTEIN ARV1"/>
    <property type="match status" value="1"/>
</dbReference>
<keyword evidence="10" id="KW-0746">Sphingolipid metabolism</keyword>
<comment type="subcellular location">
    <subcellularLocation>
        <location evidence="1 10">Endoplasmic reticulum membrane</location>
        <topology evidence="1 10">Multi-pass membrane protein</topology>
    </subcellularLocation>
    <subcellularLocation>
        <location evidence="10">Golgi apparatus membrane</location>
        <topology evidence="10">Multi-pass membrane protein</topology>
    </subcellularLocation>
</comment>
<evidence type="ECO:0000256" key="10">
    <source>
        <dbReference type="RuleBase" id="RU368065"/>
    </source>
</evidence>
<gene>
    <name evidence="11" type="primary">Piso0_001665</name>
    <name evidence="11" type="ORF">GNLVRS01_PISO0F11379g</name>
</gene>
<evidence type="ECO:0000256" key="5">
    <source>
        <dbReference type="ARBA" id="ARBA00022824"/>
    </source>
</evidence>
<dbReference type="InterPro" id="IPR007290">
    <property type="entry name" value="Arv1"/>
</dbReference>
<comment type="function">
    <text evidence="10">Regulates also the sphingolipid metabolism.</text>
</comment>
<dbReference type="GO" id="GO:0097036">
    <property type="term" value="P:regulation of plasma membrane sterol distribution"/>
    <property type="evidence" value="ECO:0007669"/>
    <property type="project" value="UniProtKB-UniRule"/>
</dbReference>
<dbReference type="STRING" id="559304.G8YLE1"/>
<feature type="transmembrane region" description="Helical" evidence="10">
    <location>
        <begin position="264"/>
        <end position="287"/>
    </location>
</feature>
<dbReference type="Pfam" id="PF04161">
    <property type="entry name" value="Arv1"/>
    <property type="match status" value="1"/>
</dbReference>
<keyword evidence="6 10" id="KW-1133">Transmembrane helix</keyword>
<proteinExistence type="inferred from homology"/>
<evidence type="ECO:0000256" key="6">
    <source>
        <dbReference type="ARBA" id="ARBA00022989"/>
    </source>
</evidence>
<dbReference type="GO" id="GO:0016125">
    <property type="term" value="P:sterol metabolic process"/>
    <property type="evidence" value="ECO:0007669"/>
    <property type="project" value="UniProtKB-UniRule"/>
</dbReference>
<keyword evidence="7 10" id="KW-0445">Lipid transport</keyword>
<feature type="transmembrane region" description="Helical" evidence="10">
    <location>
        <begin position="115"/>
        <end position="133"/>
    </location>
</feature>
<evidence type="ECO:0000256" key="3">
    <source>
        <dbReference type="ARBA" id="ARBA00022448"/>
    </source>
</evidence>
<organism evidence="11 12">
    <name type="scientific">Pichia sorbitophila (strain ATCC MYA-4447 / BCRC 22081 / CBS 7064 / NBRC 10061 / NRRL Y-12695)</name>
    <name type="common">Hybrid yeast</name>
    <dbReference type="NCBI Taxonomy" id="559304"/>
    <lineage>
        <taxon>Eukaryota</taxon>
        <taxon>Fungi</taxon>
        <taxon>Dikarya</taxon>
        <taxon>Ascomycota</taxon>
        <taxon>Saccharomycotina</taxon>
        <taxon>Pichiomycetes</taxon>
        <taxon>Debaryomycetaceae</taxon>
        <taxon>Millerozyma</taxon>
    </lineage>
</organism>
<dbReference type="OMA" id="IYITWAY"/>
<feature type="transmembrane region" description="Helical" evidence="10">
    <location>
        <begin position="156"/>
        <end position="179"/>
    </location>
</feature>
<evidence type="ECO:0000313" key="12">
    <source>
        <dbReference type="Proteomes" id="UP000005222"/>
    </source>
</evidence>
<comment type="similarity">
    <text evidence="2 10">Belongs to the ARV1 family.</text>
</comment>
<dbReference type="Proteomes" id="UP000005222">
    <property type="component" value="Chromosome F"/>
</dbReference>
<dbReference type="HOGENOM" id="CLU_057366_2_0_1"/>
<comment type="function">
    <text evidence="10">Mediator of sterol homeostasis involved in sterol uptake, trafficking and distribution into membranes.</text>
</comment>
<evidence type="ECO:0000256" key="1">
    <source>
        <dbReference type="ARBA" id="ARBA00004477"/>
    </source>
</evidence>
<dbReference type="GO" id="GO:0005789">
    <property type="term" value="C:endoplasmic reticulum membrane"/>
    <property type="evidence" value="ECO:0007669"/>
    <property type="project" value="UniProtKB-SubCell"/>
</dbReference>
<evidence type="ECO:0000256" key="7">
    <source>
        <dbReference type="ARBA" id="ARBA00023055"/>
    </source>
</evidence>
<dbReference type="GO" id="GO:0032541">
    <property type="term" value="C:cortical endoplasmic reticulum"/>
    <property type="evidence" value="ECO:0007669"/>
    <property type="project" value="TreeGrafter"/>
</dbReference>
<dbReference type="FunCoup" id="G8YLE1">
    <property type="interactions" value="50"/>
</dbReference>
<evidence type="ECO:0000256" key="4">
    <source>
        <dbReference type="ARBA" id="ARBA00022692"/>
    </source>
</evidence>
<keyword evidence="4 10" id="KW-0812">Transmembrane</keyword>
<dbReference type="GO" id="GO:0032366">
    <property type="term" value="P:intracellular sterol transport"/>
    <property type="evidence" value="ECO:0007669"/>
    <property type="project" value="UniProtKB-UniRule"/>
</dbReference>
<dbReference type="eggNOG" id="KOG3134">
    <property type="taxonomic scope" value="Eukaryota"/>
</dbReference>
<evidence type="ECO:0000256" key="2">
    <source>
        <dbReference type="ARBA" id="ARBA00009187"/>
    </source>
</evidence>
<sequence length="321" mass="37813">MRLILKIRLDYTMICVECSNPSIERLFDRYESEYIKLCICPKCGCVVDKYVEYDNVILFIDVMLMKPQAYRHLAFNLTETELLKHTVSANENPRDGAVGNPFSFIVDLVRKYSQVLRLMLIMILFEVYLAWAHEEKEGHNSLMVNYILGRDMWEQYLFFFARVVLEKTVMNYLIDFLFYKFHNWGKQENRNIGRGHSRSYYRYVLLVTISTSSGMKLFPILMLIWPYDEPARLLFVINSIASLNMIESLHIVTQLRYRDVAPLFLCSLFASSLISSVILVAIMRSYINDTFFNLILSEYAHMVHLLKDYTHIIRSQISGKF</sequence>
<evidence type="ECO:0000313" key="11">
    <source>
        <dbReference type="EMBL" id="CCE88875.1"/>
    </source>
</evidence>
<dbReference type="EMBL" id="FO082054">
    <property type="protein sequence ID" value="CCE88875.1"/>
    <property type="molecule type" value="Genomic_DNA"/>
</dbReference>
<accession>G8YLE1</accession>
<keyword evidence="8 10" id="KW-0443">Lipid metabolism</keyword>
<keyword evidence="10" id="KW-0333">Golgi apparatus</keyword>
<dbReference type="AlphaFoldDB" id="G8YLE1"/>
<evidence type="ECO:0000256" key="9">
    <source>
        <dbReference type="ARBA" id="ARBA00023136"/>
    </source>
</evidence>